<dbReference type="Pfam" id="PF00679">
    <property type="entry name" value="EFG_C"/>
    <property type="match status" value="1"/>
</dbReference>
<dbReference type="PANTHER" id="PTHR42908">
    <property type="entry name" value="TRANSLATION ELONGATION FACTOR-RELATED"/>
    <property type="match status" value="1"/>
</dbReference>
<comment type="function">
    <text evidence="9">Catalyzes the GTP-dependent ribosomal translocation step during translation elongation. During this step, the ribosome changes from the pre-translocational (PRE) to the post-translocational (POST) state as the newly formed A-site-bound peptidyl-tRNA and P-site-bound deacylated tRNA move to the P and E sites, respectively. Catalyzes the coordinated movement of the two tRNA molecules, the mRNA and conformational changes in the ribosome.</text>
</comment>
<dbReference type="Pfam" id="PF14492">
    <property type="entry name" value="EFG_III"/>
    <property type="match status" value="1"/>
</dbReference>
<evidence type="ECO:0000313" key="12">
    <source>
        <dbReference type="Proteomes" id="UP000197679"/>
    </source>
</evidence>
<evidence type="ECO:0000256" key="4">
    <source>
        <dbReference type="ARBA" id="ARBA00022490"/>
    </source>
</evidence>
<organism evidence="11 12">
    <name type="scientific">Candidatus Mancarchaeum acidiphilum</name>
    <dbReference type="NCBI Taxonomy" id="1920749"/>
    <lineage>
        <taxon>Archaea</taxon>
        <taxon>Candidatus Micrarchaeota</taxon>
        <taxon>Candidatus Mancarchaeum</taxon>
    </lineage>
</organism>
<dbReference type="PROSITE" id="PS51722">
    <property type="entry name" value="G_TR_2"/>
    <property type="match status" value="1"/>
</dbReference>
<dbReference type="OrthoDB" id="6290at2157"/>
<dbReference type="InterPro" id="IPR035647">
    <property type="entry name" value="EFG_III/V"/>
</dbReference>
<comment type="subcellular location">
    <subcellularLocation>
        <location evidence="1">Cytoplasm</location>
    </subcellularLocation>
</comment>
<dbReference type="CDD" id="cd16261">
    <property type="entry name" value="EF2_snRNP_III"/>
    <property type="match status" value="1"/>
</dbReference>
<dbReference type="CDD" id="cd01514">
    <property type="entry name" value="Elongation_Factor_C"/>
    <property type="match status" value="1"/>
</dbReference>
<reference evidence="11 12" key="1">
    <citation type="journal article" date="2017" name="Nat. Commun.">
        <title>'ARMAN' archaea depend on association with euryarchaeal host in culture and in situ.</title>
        <authorList>
            <person name="Golyshina O."/>
            <person name="Toshchakov S."/>
            <person name="Makarova K."/>
            <person name="Gavrilov S."/>
            <person name="Korzhenkov A."/>
            <person name="La Cono V."/>
            <person name="Arcadi E."/>
            <person name="Nechitaylo T."/>
            <person name="Ferrer M."/>
            <person name="Kublanov I."/>
            <person name="Wolf Y."/>
            <person name="Yakimov M."/>
            <person name="Golyshin P."/>
            <person name="Slesarev A."/>
            <person name="Kozyavkin S."/>
        </authorList>
    </citation>
    <scope>NUCLEOTIDE SEQUENCE [LARGE SCALE GENOMIC DNA]</scope>
    <source>
        <strain evidence="11 12">Mia14</strain>
    </source>
</reference>
<evidence type="ECO:0000259" key="10">
    <source>
        <dbReference type="PROSITE" id="PS51722"/>
    </source>
</evidence>
<feature type="domain" description="Tr-type G" evidence="10">
    <location>
        <begin position="19"/>
        <end position="260"/>
    </location>
</feature>
<dbReference type="NCBIfam" id="TIGR00231">
    <property type="entry name" value="small_GTP"/>
    <property type="match status" value="1"/>
</dbReference>
<dbReference type="Proteomes" id="UP000197679">
    <property type="component" value="Chromosome"/>
</dbReference>
<dbReference type="GO" id="GO:0003924">
    <property type="term" value="F:GTPase activity"/>
    <property type="evidence" value="ECO:0007669"/>
    <property type="project" value="InterPro"/>
</dbReference>
<dbReference type="InterPro" id="IPR004543">
    <property type="entry name" value="Transl_elong_EFG/EF2_arc"/>
</dbReference>
<dbReference type="Pfam" id="PF03764">
    <property type="entry name" value="EFG_IV"/>
    <property type="match status" value="1"/>
</dbReference>
<evidence type="ECO:0000256" key="3">
    <source>
        <dbReference type="ARBA" id="ARBA00017891"/>
    </source>
</evidence>
<dbReference type="RefSeq" id="WP_088819548.1">
    <property type="nucleotide sequence ID" value="NZ_CP019964.1"/>
</dbReference>
<evidence type="ECO:0000256" key="7">
    <source>
        <dbReference type="ARBA" id="ARBA00022917"/>
    </source>
</evidence>
<keyword evidence="7" id="KW-0648">Protein biosynthesis</keyword>
<sequence>MVRKEYIVEEIVKIMKNTDQIRNVAIIAHVHHGKTTLTDSLLARAGLISKAAAGDALYTNYEAIEKDRKMTIKSANISLGFPYNGKDYIINLIDTPGHVDFGGGVTKAMRAIDGVILVVDPVEGIMPQTETVLKQALKEKAKPVLFINKVDRLLTELKLSPEDTFARISALIGSINRLIDKNVPEEFKGQWKVSVEDGSVAMGSAYKKWAISKLIMEKYHTTFKDIFALTAAGDEKKLQEVGPIDEAVLAMIIDHLPSPKTAQSYRIPHIWKGDMNSEIGKSMSLVDDNGKAVGVVFNLTYDQHSGEVVVARIFSGTIKKGTEVHISGQASTQRVQMVGIYMGPDRIIVDEIPAGNIAAIIGLKDLSIGDTLSEEEIEPFDQITHYSKPVVTKAIEAKDSRDTSKLIEALRELSKEDPTIQVEINQETGEHLVSGMGELHLEIIETKLRDNFKIQIISSPPIVIYRETIAQKAGPVESKTPNRHSRFYMTAEPLPDSVQKAIDDGIIREGKPKGQSAIEDLVSAGLDRAIAKNTVDVYNKCILADMTHGVQYMNEVMELLIDGFEEAIKDGPLAREKCAGVLISIVDATIHEDPVHRGPAQVIPASRNGVYASMLEAGVFLLEPMQIYTIESPQDYMSGLITFVQSRRGQVQEITQVGEDVKLVSKMPVADTLKGFSNDMRSLTQGRATWYTEFAGFEKLPTNIQPQIVREIRSRKGQPPEPPKASDFLE</sequence>
<protein>
    <recommendedName>
        <fullName evidence="3">Elongation factor 2</fullName>
    </recommendedName>
</protein>
<dbReference type="FunFam" id="3.30.70.870:FF:000002">
    <property type="entry name" value="Translation elongation factor 2"/>
    <property type="match status" value="1"/>
</dbReference>
<dbReference type="Pfam" id="PF03144">
    <property type="entry name" value="GTP_EFTU_D2"/>
    <property type="match status" value="1"/>
</dbReference>
<dbReference type="Pfam" id="PF00009">
    <property type="entry name" value="GTP_EFTU"/>
    <property type="match status" value="1"/>
</dbReference>
<dbReference type="GeneID" id="33313594"/>
<keyword evidence="4" id="KW-0963">Cytoplasm</keyword>
<dbReference type="SUPFAM" id="SSF52540">
    <property type="entry name" value="P-loop containing nucleoside triphosphate hydrolases"/>
    <property type="match status" value="1"/>
</dbReference>
<gene>
    <name evidence="11" type="ORF">Mia14_0033</name>
</gene>
<dbReference type="SMART" id="SM00889">
    <property type="entry name" value="EFG_IV"/>
    <property type="match status" value="1"/>
</dbReference>
<evidence type="ECO:0000313" key="11">
    <source>
        <dbReference type="EMBL" id="ASI13378.1"/>
    </source>
</evidence>
<dbReference type="InterPro" id="IPR000640">
    <property type="entry name" value="EFG_V-like"/>
</dbReference>
<dbReference type="SUPFAM" id="SSF50447">
    <property type="entry name" value="Translation proteins"/>
    <property type="match status" value="1"/>
</dbReference>
<dbReference type="SUPFAM" id="SSF54211">
    <property type="entry name" value="Ribosomal protein S5 domain 2-like"/>
    <property type="match status" value="1"/>
</dbReference>
<keyword evidence="6 11" id="KW-0251">Elongation factor</keyword>
<keyword evidence="8" id="KW-0342">GTP-binding</keyword>
<dbReference type="Gene3D" id="3.40.50.300">
    <property type="entry name" value="P-loop containing nucleotide triphosphate hydrolases"/>
    <property type="match status" value="1"/>
</dbReference>
<dbReference type="Gene3D" id="2.40.30.10">
    <property type="entry name" value="Translation factors"/>
    <property type="match status" value="1"/>
</dbReference>
<evidence type="ECO:0000256" key="9">
    <source>
        <dbReference type="ARBA" id="ARBA00024731"/>
    </source>
</evidence>
<keyword evidence="12" id="KW-1185">Reference proteome</keyword>
<dbReference type="InterPro" id="IPR041095">
    <property type="entry name" value="EFG_II"/>
</dbReference>
<evidence type="ECO:0000256" key="2">
    <source>
        <dbReference type="ARBA" id="ARBA00005870"/>
    </source>
</evidence>
<dbReference type="InterPro" id="IPR020568">
    <property type="entry name" value="Ribosomal_Su5_D2-typ_SF"/>
</dbReference>
<dbReference type="EMBL" id="CP019964">
    <property type="protein sequence ID" value="ASI13378.1"/>
    <property type="molecule type" value="Genomic_DNA"/>
</dbReference>
<dbReference type="Gene3D" id="3.30.70.870">
    <property type="entry name" value="Elongation Factor G (Translational Gtpase), domain 3"/>
    <property type="match status" value="1"/>
</dbReference>
<dbReference type="GO" id="GO:0005525">
    <property type="term" value="F:GTP binding"/>
    <property type="evidence" value="ECO:0007669"/>
    <property type="project" value="UniProtKB-KW"/>
</dbReference>
<comment type="similarity">
    <text evidence="2">Belongs to the TRAFAC class translation factor GTPase superfamily. Classic translation factor GTPase family. EF-G/EF-2 subfamily.</text>
</comment>
<dbReference type="KEGG" id="marh:Mia14_0033"/>
<dbReference type="InterPro" id="IPR004161">
    <property type="entry name" value="EFTu-like_2"/>
</dbReference>
<dbReference type="GO" id="GO:0005829">
    <property type="term" value="C:cytosol"/>
    <property type="evidence" value="ECO:0007669"/>
    <property type="project" value="TreeGrafter"/>
</dbReference>
<dbReference type="PRINTS" id="PR00315">
    <property type="entry name" value="ELONGATNFCT"/>
</dbReference>
<dbReference type="SUPFAM" id="SSF54980">
    <property type="entry name" value="EF-G C-terminal domain-like"/>
    <property type="match status" value="2"/>
</dbReference>
<dbReference type="InterPro" id="IPR027417">
    <property type="entry name" value="P-loop_NTPase"/>
</dbReference>
<dbReference type="InterPro" id="IPR005225">
    <property type="entry name" value="Small_GTP-bd"/>
</dbReference>
<dbReference type="InterPro" id="IPR014721">
    <property type="entry name" value="Ribsml_uS5_D2-typ_fold_subgr"/>
</dbReference>
<dbReference type="CDD" id="cd16268">
    <property type="entry name" value="EF2_II"/>
    <property type="match status" value="1"/>
</dbReference>
<evidence type="ECO:0000256" key="5">
    <source>
        <dbReference type="ARBA" id="ARBA00022741"/>
    </source>
</evidence>
<dbReference type="Gene3D" id="3.30.70.240">
    <property type="match status" value="1"/>
</dbReference>
<name>A0A218NLN9_9ARCH</name>
<keyword evidence="5" id="KW-0547">Nucleotide-binding</keyword>
<dbReference type="GO" id="GO:0003746">
    <property type="term" value="F:translation elongation factor activity"/>
    <property type="evidence" value="ECO:0007669"/>
    <property type="project" value="UniProtKB-KW"/>
</dbReference>
<evidence type="ECO:0000256" key="8">
    <source>
        <dbReference type="ARBA" id="ARBA00023134"/>
    </source>
</evidence>
<evidence type="ECO:0000256" key="1">
    <source>
        <dbReference type="ARBA" id="ARBA00004496"/>
    </source>
</evidence>
<dbReference type="PANTHER" id="PTHR42908:SF3">
    <property type="entry name" value="ELONGATION FACTOR-LIKE GTPASE 1"/>
    <property type="match status" value="1"/>
</dbReference>
<dbReference type="InterPro" id="IPR009000">
    <property type="entry name" value="Transl_B-barrel_sf"/>
</dbReference>
<dbReference type="AlphaFoldDB" id="A0A218NLN9"/>
<dbReference type="Gene3D" id="3.30.230.10">
    <property type="match status" value="1"/>
</dbReference>
<proteinExistence type="inferred from homology"/>
<dbReference type="InterPro" id="IPR000795">
    <property type="entry name" value="T_Tr_GTP-bd_dom"/>
</dbReference>
<dbReference type="CDD" id="cd01681">
    <property type="entry name" value="aeEF2_snRNP_like_IV"/>
    <property type="match status" value="1"/>
</dbReference>
<dbReference type="InterPro" id="IPR005517">
    <property type="entry name" value="Transl_elong_EFG/EF2_IV"/>
</dbReference>
<dbReference type="GO" id="GO:1990904">
    <property type="term" value="C:ribonucleoprotein complex"/>
    <property type="evidence" value="ECO:0007669"/>
    <property type="project" value="TreeGrafter"/>
</dbReference>
<dbReference type="NCBIfam" id="TIGR00490">
    <property type="entry name" value="aEF-2"/>
    <property type="match status" value="1"/>
</dbReference>
<dbReference type="SMART" id="SM00838">
    <property type="entry name" value="EFG_C"/>
    <property type="match status" value="1"/>
</dbReference>
<accession>A0A218NLN9</accession>
<evidence type="ECO:0000256" key="6">
    <source>
        <dbReference type="ARBA" id="ARBA00022768"/>
    </source>
</evidence>